<protein>
    <recommendedName>
        <fullName evidence="4">AbrB family transcriptional regulator</fullName>
    </recommendedName>
</protein>
<comment type="caution">
    <text evidence="2">The sequence shown here is derived from an EMBL/GenBank/DDBJ whole genome shotgun (WGS) entry which is preliminary data.</text>
</comment>
<evidence type="ECO:0008006" key="4">
    <source>
        <dbReference type="Google" id="ProtNLM"/>
    </source>
</evidence>
<name>A0A395R171_9PSED</name>
<accession>A0A395R171</accession>
<dbReference type="NCBIfam" id="TIGR03082">
    <property type="entry name" value="Gneg_AbrB_dup"/>
    <property type="match status" value="2"/>
</dbReference>
<dbReference type="Proteomes" id="UP000265411">
    <property type="component" value="Unassembled WGS sequence"/>
</dbReference>
<keyword evidence="1" id="KW-0812">Transmembrane</keyword>
<keyword evidence="1" id="KW-0472">Membrane</keyword>
<dbReference type="InterPro" id="IPR017516">
    <property type="entry name" value="AbrB_dup"/>
</dbReference>
<dbReference type="Pfam" id="PF05145">
    <property type="entry name" value="AbrB"/>
    <property type="match status" value="1"/>
</dbReference>
<evidence type="ECO:0000256" key="1">
    <source>
        <dbReference type="SAM" id="Phobius"/>
    </source>
</evidence>
<sequence>MPERLFSALRYLSAPLTGALGGLLASLAGWPLPWMTGSLVAVILLRCSGWQCSPPPGSRQTGQLIVACAIGLHFTTPVFAQIISHLGLIVLGACGTFLLSLIGIRLLTGAGYDRATAFFSSMPGGASEMAVIGARHNAGIANVVAAHSLRLLMVVLLIPALFTWGLPAVSAPAPLPTDLPTLAWLIPLGVLLAVVMRRLRQPNPWMLGPLIVCASAGVLLDIEIALPPGVSAAGQWLIGSALGCHFDRAFFRKAPAFLLRVFSFTVLAMLTATGAALLLAQLGSVDRISLMLGMMPGGITELCLTAEALQLSVALVTALQVMRLFLVMFLAEPLFVLWQRVWPEK</sequence>
<organism evidence="2 3">
    <name type="scientific">Pseudomonas abyssi</name>
    <dbReference type="NCBI Taxonomy" id="170540"/>
    <lineage>
        <taxon>Bacteria</taxon>
        <taxon>Pseudomonadati</taxon>
        <taxon>Pseudomonadota</taxon>
        <taxon>Gammaproteobacteria</taxon>
        <taxon>Pseudomonadales</taxon>
        <taxon>Pseudomonadaceae</taxon>
        <taxon>Pseudomonas</taxon>
    </lineage>
</organism>
<dbReference type="EMBL" id="LMAZ01000004">
    <property type="protein sequence ID" value="RGP53887.1"/>
    <property type="molecule type" value="Genomic_DNA"/>
</dbReference>
<evidence type="ECO:0000313" key="3">
    <source>
        <dbReference type="Proteomes" id="UP000265411"/>
    </source>
</evidence>
<dbReference type="AlphaFoldDB" id="A0A395R171"/>
<feature type="transmembrane region" description="Helical" evidence="1">
    <location>
        <begin position="288"/>
        <end position="309"/>
    </location>
</feature>
<dbReference type="RefSeq" id="WP_118131173.1">
    <property type="nucleotide sequence ID" value="NZ_LMAZ01000004.1"/>
</dbReference>
<gene>
    <name evidence="2" type="ORF">ASB58_12945</name>
</gene>
<feature type="transmembrane region" description="Helical" evidence="1">
    <location>
        <begin position="257"/>
        <end position="282"/>
    </location>
</feature>
<evidence type="ECO:0000313" key="2">
    <source>
        <dbReference type="EMBL" id="RGP53887.1"/>
    </source>
</evidence>
<dbReference type="PANTHER" id="PTHR38457:SF1">
    <property type="entry name" value="REGULATOR ABRB-RELATED"/>
    <property type="match status" value="1"/>
</dbReference>
<keyword evidence="1" id="KW-1133">Transmembrane helix</keyword>
<dbReference type="PANTHER" id="PTHR38457">
    <property type="entry name" value="REGULATOR ABRB-RELATED"/>
    <property type="match status" value="1"/>
</dbReference>
<dbReference type="GO" id="GO:0010468">
    <property type="term" value="P:regulation of gene expression"/>
    <property type="evidence" value="ECO:0007669"/>
    <property type="project" value="InterPro"/>
</dbReference>
<dbReference type="OrthoDB" id="8527964at2"/>
<reference evidence="2 3" key="1">
    <citation type="journal article" date="2018" name="Syst. Appl. Microbiol.">
        <title>Pseudomonas gallaeciensis sp. nov., isolated from crude-oil-contaminated intertidal sand samples after the Prestige oil spill.</title>
        <authorList>
            <person name="Mulet M."/>
            <person name="Sanchez D."/>
            <person name="Rodriguez A.C."/>
            <person name="Nogales B."/>
            <person name="Bosch R."/>
            <person name="Busquets A."/>
            <person name="Gomila M."/>
            <person name="Lalucat J."/>
            <person name="Garcia-Valdes E."/>
        </authorList>
    </citation>
    <scope>NUCLEOTIDE SEQUENCE [LARGE SCALE GENOMIC DNA]</scope>
    <source>
        <strain evidence="2 3">V113</strain>
    </source>
</reference>
<feature type="transmembrane region" description="Helical" evidence="1">
    <location>
        <begin position="181"/>
        <end position="199"/>
    </location>
</feature>
<keyword evidence="3" id="KW-1185">Reference proteome</keyword>
<feature type="transmembrane region" description="Helical" evidence="1">
    <location>
        <begin position="20"/>
        <end position="44"/>
    </location>
</feature>
<feature type="transmembrane region" description="Helical" evidence="1">
    <location>
        <begin position="89"/>
        <end position="108"/>
    </location>
</feature>
<feature type="transmembrane region" description="Helical" evidence="1">
    <location>
        <begin position="151"/>
        <end position="169"/>
    </location>
</feature>
<proteinExistence type="predicted"/>
<dbReference type="InterPro" id="IPR007820">
    <property type="entry name" value="AbrB_fam"/>
</dbReference>
<feature type="transmembrane region" description="Helical" evidence="1">
    <location>
        <begin position="321"/>
        <end position="338"/>
    </location>
</feature>
<dbReference type="PIRSF" id="PIRSF038991">
    <property type="entry name" value="Protein_AbrB"/>
    <property type="match status" value="1"/>
</dbReference>
<dbReference type="GO" id="GO:0016020">
    <property type="term" value="C:membrane"/>
    <property type="evidence" value="ECO:0007669"/>
    <property type="project" value="InterPro"/>
</dbReference>